<dbReference type="Pfam" id="PF00144">
    <property type="entry name" value="Beta-lactamase"/>
    <property type="match status" value="1"/>
</dbReference>
<keyword evidence="5" id="KW-1185">Reference proteome</keyword>
<proteinExistence type="inferred from homology"/>
<comment type="similarity">
    <text evidence="1">Belongs to the peptidase S12 family.</text>
</comment>
<dbReference type="Gene3D" id="3.40.710.10">
    <property type="entry name" value="DD-peptidase/beta-lactamase superfamily"/>
    <property type="match status" value="1"/>
</dbReference>
<comment type="caution">
    <text evidence="4">The sequence shown here is derived from an EMBL/GenBank/DDBJ whole genome shotgun (WGS) entry which is preliminary data.</text>
</comment>
<dbReference type="InterPro" id="IPR001466">
    <property type="entry name" value="Beta-lactam-related"/>
</dbReference>
<reference evidence="4 5" key="1">
    <citation type="submission" date="2019-06" db="EMBL/GenBank/DDBJ databases">
        <title>Wine fermentation using esterase from Monascus purpureus.</title>
        <authorList>
            <person name="Geng C."/>
            <person name="Zhang Y."/>
        </authorList>
    </citation>
    <scope>NUCLEOTIDE SEQUENCE [LARGE SCALE GENOMIC DNA]</scope>
    <source>
        <strain evidence="4">HQ1</strain>
    </source>
</reference>
<organism evidence="4 5">
    <name type="scientific">Monascus purpureus</name>
    <name type="common">Red mold</name>
    <name type="synonym">Monascus anka</name>
    <dbReference type="NCBI Taxonomy" id="5098"/>
    <lineage>
        <taxon>Eukaryota</taxon>
        <taxon>Fungi</taxon>
        <taxon>Dikarya</taxon>
        <taxon>Ascomycota</taxon>
        <taxon>Pezizomycotina</taxon>
        <taxon>Eurotiomycetes</taxon>
        <taxon>Eurotiomycetidae</taxon>
        <taxon>Eurotiales</taxon>
        <taxon>Aspergillaceae</taxon>
        <taxon>Monascus</taxon>
    </lineage>
</organism>
<name>A0A507R378_MONPU</name>
<dbReference type="Pfam" id="PF11954">
    <property type="entry name" value="DUF3471"/>
    <property type="match status" value="1"/>
</dbReference>
<dbReference type="SUPFAM" id="SSF56601">
    <property type="entry name" value="beta-lactamase/transpeptidase-like"/>
    <property type="match status" value="1"/>
</dbReference>
<feature type="domain" description="Peptidase S12 Pab87-related C-terminal" evidence="3">
    <location>
        <begin position="409"/>
        <end position="513"/>
    </location>
</feature>
<dbReference type="InterPro" id="IPR012338">
    <property type="entry name" value="Beta-lactam/transpept-like"/>
</dbReference>
<evidence type="ECO:0000313" key="4">
    <source>
        <dbReference type="EMBL" id="TQB75902.1"/>
    </source>
</evidence>
<dbReference type="EMBL" id="VIFY01000014">
    <property type="protein sequence ID" value="TQB75902.1"/>
    <property type="molecule type" value="Genomic_DNA"/>
</dbReference>
<dbReference type="PANTHER" id="PTHR46825:SF9">
    <property type="entry name" value="BETA-LACTAMASE-RELATED DOMAIN-CONTAINING PROTEIN"/>
    <property type="match status" value="1"/>
</dbReference>
<evidence type="ECO:0000313" key="5">
    <source>
        <dbReference type="Proteomes" id="UP000319663"/>
    </source>
</evidence>
<dbReference type="InterPro" id="IPR021860">
    <property type="entry name" value="Peptidase_S12_Pab87-rel_C"/>
</dbReference>
<sequence length="514" mass="57603">MVLRVLDNDNSLFTPEFDGLVQGQLEKWKVPGMAIAVIHGSSTHSKAYGIAEFPDKKMTTDSLFTACSTTKAFTAAAVSLAIDDSKTTDSPLHWDTPISSLIRDDFVLADSHATANTTLEDALSHRTGLPGHETAMALAYPNETLREAMRRLRHLPLTYAPRTTFDYCNHMYMAVSHALEQMAGEDLGAILKGRIWSPLDMQDTYFSVKEVKDCPSTRSRLVQGYTWVPEMNEYAAEAHMDYAPTTGTGAIVSNVLDYTKWLRALVYQTGPISPEGYAELLRPRTIISNWDHLMVPPSPVHLYALGWFVDNYRGEQLYWHSGSWPGFGIMVGFIPSRQFGFVMMGNTVNARNAQLELYLYLIDKLPGVPGAQRTGHIAKMTQRVEEKEKTSSESMEEAKKRLYPSLPERPISHLLPLDRYAGTYRHAGYGSIPLTLKGGQLHSDLTDRVIRMHLTLAHASGEFFVARAYPPGRRRSGSEYFRVEFHVDSSGTPQKLGMELERGLGGEKIWFTRT</sequence>
<dbReference type="Gene3D" id="2.40.128.600">
    <property type="match status" value="1"/>
</dbReference>
<evidence type="ECO:0000259" key="3">
    <source>
        <dbReference type="Pfam" id="PF11954"/>
    </source>
</evidence>
<accession>A0A507R378</accession>
<gene>
    <name evidence="4" type="ORF">MPDQ_001503</name>
</gene>
<dbReference type="PANTHER" id="PTHR46825">
    <property type="entry name" value="D-ALANYL-D-ALANINE-CARBOXYPEPTIDASE/ENDOPEPTIDASE AMPH"/>
    <property type="match status" value="1"/>
</dbReference>
<evidence type="ECO:0000259" key="2">
    <source>
        <dbReference type="Pfam" id="PF00144"/>
    </source>
</evidence>
<dbReference type="AlphaFoldDB" id="A0A507R378"/>
<protein>
    <recommendedName>
        <fullName evidence="6">Beta-lactamase-related domain-containing protein</fullName>
    </recommendedName>
</protein>
<evidence type="ECO:0000256" key="1">
    <source>
        <dbReference type="ARBA" id="ARBA00038215"/>
    </source>
</evidence>
<dbReference type="InterPro" id="IPR050491">
    <property type="entry name" value="AmpC-like"/>
</dbReference>
<dbReference type="STRING" id="5098.A0A507R378"/>
<dbReference type="Proteomes" id="UP000319663">
    <property type="component" value="Unassembled WGS sequence"/>
</dbReference>
<evidence type="ECO:0008006" key="6">
    <source>
        <dbReference type="Google" id="ProtNLM"/>
    </source>
</evidence>
<feature type="domain" description="Beta-lactamase-related" evidence="2">
    <location>
        <begin position="17"/>
        <end position="351"/>
    </location>
</feature>